<feature type="transmembrane region" description="Helical" evidence="1">
    <location>
        <begin position="224"/>
        <end position="245"/>
    </location>
</feature>
<keyword evidence="1" id="KW-0472">Membrane</keyword>
<name>A0A8J3Q3J1_9ACTN</name>
<feature type="transmembrane region" description="Helical" evidence="1">
    <location>
        <begin position="39"/>
        <end position="58"/>
    </location>
</feature>
<feature type="transmembrane region" description="Helical" evidence="1">
    <location>
        <begin position="153"/>
        <end position="171"/>
    </location>
</feature>
<keyword evidence="1" id="KW-0812">Transmembrane</keyword>
<feature type="transmembrane region" description="Helical" evidence="1">
    <location>
        <begin position="70"/>
        <end position="90"/>
    </location>
</feature>
<keyword evidence="3" id="KW-1185">Reference proteome</keyword>
<sequence>MRQADSTQARLWLAQHGLTDAEPTPLLAARLAVRRRAKLADSILLAAFLMGAALTRALTLGRANDVTSSWWPLLVLTGLVAGLLVAQWRLGWWVRRADRQAGAQLSRRVAHPVELGWPAVLGRPHAAFAVATFTGALLLALSVLPISDSQLRSGAIIVLISLAGAGIGVVMQLRQVLVSPAVAEDETSLTADVIMRVEDARALVTPSLVWTLPAIFLYGEELGWWNAVSIALVVAGVIALALIQFRTKAVATAARQAMATR</sequence>
<feature type="transmembrane region" description="Helical" evidence="1">
    <location>
        <begin position="200"/>
        <end position="218"/>
    </location>
</feature>
<protein>
    <submittedName>
        <fullName evidence="2">Uncharacterized protein</fullName>
    </submittedName>
</protein>
<dbReference type="RefSeq" id="WP_203906929.1">
    <property type="nucleotide sequence ID" value="NZ_BONY01000005.1"/>
</dbReference>
<evidence type="ECO:0000313" key="2">
    <source>
        <dbReference type="EMBL" id="GIH03001.1"/>
    </source>
</evidence>
<reference evidence="2" key="1">
    <citation type="submission" date="2021-01" db="EMBL/GenBank/DDBJ databases">
        <title>Whole genome shotgun sequence of Rhizocola hellebori NBRC 109834.</title>
        <authorList>
            <person name="Komaki H."/>
            <person name="Tamura T."/>
        </authorList>
    </citation>
    <scope>NUCLEOTIDE SEQUENCE</scope>
    <source>
        <strain evidence="2">NBRC 109834</strain>
    </source>
</reference>
<proteinExistence type="predicted"/>
<comment type="caution">
    <text evidence="2">The sequence shown here is derived from an EMBL/GenBank/DDBJ whole genome shotgun (WGS) entry which is preliminary data.</text>
</comment>
<organism evidence="2 3">
    <name type="scientific">Rhizocola hellebori</name>
    <dbReference type="NCBI Taxonomy" id="1392758"/>
    <lineage>
        <taxon>Bacteria</taxon>
        <taxon>Bacillati</taxon>
        <taxon>Actinomycetota</taxon>
        <taxon>Actinomycetes</taxon>
        <taxon>Micromonosporales</taxon>
        <taxon>Micromonosporaceae</taxon>
        <taxon>Rhizocola</taxon>
    </lineage>
</organism>
<gene>
    <name evidence="2" type="ORF">Rhe02_10680</name>
</gene>
<feature type="transmembrane region" description="Helical" evidence="1">
    <location>
        <begin position="126"/>
        <end position="147"/>
    </location>
</feature>
<evidence type="ECO:0000256" key="1">
    <source>
        <dbReference type="SAM" id="Phobius"/>
    </source>
</evidence>
<accession>A0A8J3Q3J1</accession>
<dbReference type="EMBL" id="BONY01000005">
    <property type="protein sequence ID" value="GIH03001.1"/>
    <property type="molecule type" value="Genomic_DNA"/>
</dbReference>
<keyword evidence="1" id="KW-1133">Transmembrane helix</keyword>
<dbReference type="Proteomes" id="UP000612899">
    <property type="component" value="Unassembled WGS sequence"/>
</dbReference>
<dbReference type="AlphaFoldDB" id="A0A8J3Q3J1"/>
<evidence type="ECO:0000313" key="3">
    <source>
        <dbReference type="Proteomes" id="UP000612899"/>
    </source>
</evidence>